<accession>A0AAN9P4S5</accession>
<comment type="caution">
    <text evidence="9">The sequence shown here is derived from an EMBL/GenBank/DDBJ whole genome shotgun (WGS) entry which is preliminary data.</text>
</comment>
<dbReference type="GO" id="GO:0005737">
    <property type="term" value="C:cytoplasm"/>
    <property type="evidence" value="ECO:0007669"/>
    <property type="project" value="UniProtKB-SubCell"/>
</dbReference>
<proteinExistence type="predicted"/>
<evidence type="ECO:0000313" key="10">
    <source>
        <dbReference type="Proteomes" id="UP001386955"/>
    </source>
</evidence>
<evidence type="ECO:0000259" key="7">
    <source>
        <dbReference type="Pfam" id="PF01764"/>
    </source>
</evidence>
<keyword evidence="5" id="KW-0611">Plant defense</keyword>
<dbReference type="InterPro" id="IPR002921">
    <property type="entry name" value="Fungal_lipase-type"/>
</dbReference>
<dbReference type="InterPro" id="IPR041266">
    <property type="entry name" value="EDS1_EP"/>
</dbReference>
<feature type="domain" description="EDS1 EP" evidence="8">
    <location>
        <begin position="356"/>
        <end position="574"/>
    </location>
</feature>
<dbReference type="AlphaFoldDB" id="A0AAN9P4S5"/>
<evidence type="ECO:0000256" key="2">
    <source>
        <dbReference type="ARBA" id="ARBA00004496"/>
    </source>
</evidence>
<name>A0AAN9P4S5_PSOTE</name>
<feature type="domain" description="Fungal lipase-type" evidence="7">
    <location>
        <begin position="103"/>
        <end position="210"/>
    </location>
</feature>
<dbReference type="PANTHER" id="PTHR46898">
    <property type="entry name" value="SENESCENCE-ASSOCIATED CARBOXYLESTERASE 101"/>
    <property type="match status" value="1"/>
</dbReference>
<evidence type="ECO:0000256" key="5">
    <source>
        <dbReference type="ARBA" id="ARBA00022821"/>
    </source>
</evidence>
<dbReference type="GO" id="GO:0052689">
    <property type="term" value="F:carboxylic ester hydrolase activity"/>
    <property type="evidence" value="ECO:0007669"/>
    <property type="project" value="InterPro"/>
</dbReference>
<protein>
    <recommendedName>
        <fullName evidence="11">Senescence-associated carboxylesterase 101-like</fullName>
    </recommendedName>
</protein>
<evidence type="ECO:0000256" key="4">
    <source>
        <dbReference type="ARBA" id="ARBA00022801"/>
    </source>
</evidence>
<comment type="subcellular location">
    <subcellularLocation>
        <location evidence="2">Cytoplasm</location>
    </subcellularLocation>
    <subcellularLocation>
        <location evidence="1">Nucleus</location>
    </subcellularLocation>
</comment>
<dbReference type="Pfam" id="PF01764">
    <property type="entry name" value="Lipase_3"/>
    <property type="match status" value="1"/>
</dbReference>
<evidence type="ECO:0000313" key="9">
    <source>
        <dbReference type="EMBL" id="KAK7381368.1"/>
    </source>
</evidence>
<dbReference type="GO" id="GO:0005634">
    <property type="term" value="C:nucleus"/>
    <property type="evidence" value="ECO:0007669"/>
    <property type="project" value="UniProtKB-SubCell"/>
</dbReference>
<dbReference type="Pfam" id="PF18117">
    <property type="entry name" value="EDS1_EP"/>
    <property type="match status" value="1"/>
</dbReference>
<evidence type="ECO:0000256" key="3">
    <source>
        <dbReference type="ARBA" id="ARBA00022490"/>
    </source>
</evidence>
<organism evidence="9 10">
    <name type="scientific">Psophocarpus tetragonolobus</name>
    <name type="common">Winged bean</name>
    <name type="synonym">Dolichos tetragonolobus</name>
    <dbReference type="NCBI Taxonomy" id="3891"/>
    <lineage>
        <taxon>Eukaryota</taxon>
        <taxon>Viridiplantae</taxon>
        <taxon>Streptophyta</taxon>
        <taxon>Embryophyta</taxon>
        <taxon>Tracheophyta</taxon>
        <taxon>Spermatophyta</taxon>
        <taxon>Magnoliopsida</taxon>
        <taxon>eudicotyledons</taxon>
        <taxon>Gunneridae</taxon>
        <taxon>Pentapetalae</taxon>
        <taxon>rosids</taxon>
        <taxon>fabids</taxon>
        <taxon>Fabales</taxon>
        <taxon>Fabaceae</taxon>
        <taxon>Papilionoideae</taxon>
        <taxon>50 kb inversion clade</taxon>
        <taxon>NPAAA clade</taxon>
        <taxon>indigoferoid/millettioid clade</taxon>
        <taxon>Phaseoleae</taxon>
        <taxon>Psophocarpus</taxon>
    </lineage>
</organism>
<keyword evidence="10" id="KW-1185">Reference proteome</keyword>
<dbReference type="InterPro" id="IPR029058">
    <property type="entry name" value="AB_hydrolase_fold"/>
</dbReference>
<keyword evidence="6" id="KW-0539">Nucleus</keyword>
<keyword evidence="3" id="KW-0963">Cytoplasm</keyword>
<dbReference type="GO" id="GO:0006629">
    <property type="term" value="P:lipid metabolic process"/>
    <property type="evidence" value="ECO:0007669"/>
    <property type="project" value="InterPro"/>
</dbReference>
<evidence type="ECO:0000256" key="6">
    <source>
        <dbReference type="ARBA" id="ARBA00023242"/>
    </source>
</evidence>
<reference evidence="9 10" key="1">
    <citation type="submission" date="2024-01" db="EMBL/GenBank/DDBJ databases">
        <title>The genomes of 5 underutilized Papilionoideae crops provide insights into root nodulation and disease resistanc.</title>
        <authorList>
            <person name="Jiang F."/>
        </authorList>
    </citation>
    <scope>NUCLEOTIDE SEQUENCE [LARGE SCALE GENOMIC DNA]</scope>
    <source>
        <strain evidence="9">DUOXIRENSHENG_FW03</strain>
        <tissue evidence="9">Leaves</tissue>
    </source>
</reference>
<evidence type="ECO:0008006" key="11">
    <source>
        <dbReference type="Google" id="ProtNLM"/>
    </source>
</evidence>
<evidence type="ECO:0000256" key="1">
    <source>
        <dbReference type="ARBA" id="ARBA00004123"/>
    </source>
</evidence>
<dbReference type="SUPFAM" id="SSF53474">
    <property type="entry name" value="alpha/beta-Hydrolases"/>
    <property type="match status" value="1"/>
</dbReference>
<dbReference type="GO" id="GO:0006952">
    <property type="term" value="P:defense response"/>
    <property type="evidence" value="ECO:0007669"/>
    <property type="project" value="UniProtKB-KW"/>
</dbReference>
<sequence length="596" mass="68511">MAKSAASSFSSGIELGSFVTSSAVLCKSWEVIKSGYKDIIPYVGQGLSWKLYKEPDSGLAIVAFEVTQDSSTTFRGDLVSSNALREKNLHHFDFLCTKKAPDFFVNSTAISLFYENIQRLDELKSQIYSSSQLIVTGHGLGGPIASLFTITLFDGNDDPPPRKKQPLCITFGSPLVGDKKLKEAISRSSKWSSSFLHVVSYKDPVPKMLNPDTSDMNPLAYMPFGTFLFCSDTNSTSFENPESVLELLVCLINDQNQGSQPIDYGNIVKYLYRRAICKDFTRRGQDLSNSNSLRASICLQLEALGLTPDTQQQHQNIDINALVAKLEALENKFIYQKRIRFDPSKKLNNMKVDMTQLEWYKKQSKNLDIGYYDCFKNGFSPSDQDVSMYQKNLTNYWKDMVEEAEMKPQTEGATFRTRWLFGGTTYRRMVEPLDITEYYASGGTDYVAKGRSRHYQVLEEWLKEEKERRKKDEKKKEEKKKETTKKNVELILTIDSCFWAYVEEALLLCQQLENVQSSVKEKEEATMKLHEFEKYVYDSLKKYEVSPEIFLMKSSYMRWWNQYKEIKGISVKPELAVFMSNSQHYDQYTKGAYDFP</sequence>
<dbReference type="PANTHER" id="PTHR46898:SF3">
    <property type="entry name" value="FUNGAL LIPASE-LIKE DOMAIN-CONTAINING PROTEIN"/>
    <property type="match status" value="1"/>
</dbReference>
<dbReference type="Gene3D" id="3.40.50.1820">
    <property type="entry name" value="alpha/beta hydrolase"/>
    <property type="match status" value="1"/>
</dbReference>
<keyword evidence="4" id="KW-0378">Hydrolase</keyword>
<gene>
    <name evidence="9" type="ORF">VNO78_34006</name>
</gene>
<dbReference type="Proteomes" id="UP001386955">
    <property type="component" value="Unassembled WGS sequence"/>
</dbReference>
<evidence type="ECO:0000259" key="8">
    <source>
        <dbReference type="Pfam" id="PF18117"/>
    </source>
</evidence>
<dbReference type="InterPro" id="IPR044603">
    <property type="entry name" value="SAG101-like"/>
</dbReference>
<dbReference type="EMBL" id="JAYMYS010000009">
    <property type="protein sequence ID" value="KAK7381368.1"/>
    <property type="molecule type" value="Genomic_DNA"/>
</dbReference>